<reference evidence="4 5" key="1">
    <citation type="journal article" date="2024" name="J Genomics">
        <title>Draft genome sequencing and assembly of Favolaschia claudopus CIRM-BRFM 2984 isolated from oak limbs.</title>
        <authorList>
            <person name="Navarro D."/>
            <person name="Drula E."/>
            <person name="Chaduli D."/>
            <person name="Cazenave R."/>
            <person name="Ahrendt S."/>
            <person name="Wang J."/>
            <person name="Lipzen A."/>
            <person name="Daum C."/>
            <person name="Barry K."/>
            <person name="Grigoriev I.V."/>
            <person name="Favel A."/>
            <person name="Rosso M.N."/>
            <person name="Martin F."/>
        </authorList>
    </citation>
    <scope>NUCLEOTIDE SEQUENCE [LARGE SCALE GENOMIC DNA]</scope>
    <source>
        <strain evidence="4 5">CIRM-BRFM 2984</strain>
    </source>
</reference>
<evidence type="ECO:0000259" key="3">
    <source>
        <dbReference type="PROSITE" id="PS50303"/>
    </source>
</evidence>
<dbReference type="Gene3D" id="1.25.10.10">
    <property type="entry name" value="Leucine-rich Repeat Variant"/>
    <property type="match status" value="1"/>
</dbReference>
<dbReference type="Proteomes" id="UP001362999">
    <property type="component" value="Unassembled WGS sequence"/>
</dbReference>
<gene>
    <name evidence="4" type="ORF">R3P38DRAFT_2744377</name>
</gene>
<keyword evidence="1" id="KW-0677">Repeat</keyword>
<proteinExistence type="predicted"/>
<feature type="domain" description="PUM-HD" evidence="3">
    <location>
        <begin position="1"/>
        <end position="247"/>
    </location>
</feature>
<name>A0AAV9ZJF4_9AGAR</name>
<dbReference type="GO" id="GO:0005737">
    <property type="term" value="C:cytoplasm"/>
    <property type="evidence" value="ECO:0007669"/>
    <property type="project" value="TreeGrafter"/>
</dbReference>
<dbReference type="GO" id="GO:0010608">
    <property type="term" value="P:post-transcriptional regulation of gene expression"/>
    <property type="evidence" value="ECO:0007669"/>
    <property type="project" value="TreeGrafter"/>
</dbReference>
<dbReference type="InterPro" id="IPR001313">
    <property type="entry name" value="Pumilio_RNA-bd_rpt"/>
</dbReference>
<dbReference type="PROSITE" id="PS50303">
    <property type="entry name" value="PUM_HD"/>
    <property type="match status" value="1"/>
</dbReference>
<dbReference type="InterPro" id="IPR016024">
    <property type="entry name" value="ARM-type_fold"/>
</dbReference>
<dbReference type="SUPFAM" id="SSF48371">
    <property type="entry name" value="ARM repeat"/>
    <property type="match status" value="1"/>
</dbReference>
<organism evidence="4 5">
    <name type="scientific">Favolaschia claudopus</name>
    <dbReference type="NCBI Taxonomy" id="2862362"/>
    <lineage>
        <taxon>Eukaryota</taxon>
        <taxon>Fungi</taxon>
        <taxon>Dikarya</taxon>
        <taxon>Basidiomycota</taxon>
        <taxon>Agaricomycotina</taxon>
        <taxon>Agaricomycetes</taxon>
        <taxon>Agaricomycetidae</taxon>
        <taxon>Agaricales</taxon>
        <taxon>Marasmiineae</taxon>
        <taxon>Mycenaceae</taxon>
        <taxon>Favolaschia</taxon>
    </lineage>
</organism>
<evidence type="ECO:0000313" key="4">
    <source>
        <dbReference type="EMBL" id="KAK6984164.1"/>
    </source>
</evidence>
<dbReference type="EMBL" id="JAWWNJ010000141">
    <property type="protein sequence ID" value="KAK6984164.1"/>
    <property type="molecule type" value="Genomic_DNA"/>
</dbReference>
<dbReference type="InterPro" id="IPR033133">
    <property type="entry name" value="PUM-HD"/>
</dbReference>
<dbReference type="Pfam" id="PF00806">
    <property type="entry name" value="PUF"/>
    <property type="match status" value="5"/>
</dbReference>
<sequence>MALPYLPGLANSHNGNYVLQAIVRFGTRLQQTQIWLSACPQLFVMCADPYGSRVVHTMLDFLPSNGADLEYIAFSISNCLSSNFSYFFKRSSGVRVITKCLRKLNHPCMKFLYNDIVSHCFEMATDQNGALLLQACISIAISHSEHERNLLLRRLVAKTRLLSDNPYGNYVVQCILDLQRDLITKDIVQQLKGKVNKLARQKYGSNVIEKAHCLRVAGQCDRQILIAELLQMDVSEGLSHNYANYCV</sequence>
<evidence type="ECO:0000256" key="1">
    <source>
        <dbReference type="ARBA" id="ARBA00022737"/>
    </source>
</evidence>
<feature type="repeat" description="Pumilio" evidence="2">
    <location>
        <begin position="154"/>
        <end position="189"/>
    </location>
</feature>
<feature type="non-terminal residue" evidence="4">
    <location>
        <position position="247"/>
    </location>
</feature>
<evidence type="ECO:0000313" key="5">
    <source>
        <dbReference type="Proteomes" id="UP001362999"/>
    </source>
</evidence>
<comment type="caution">
    <text evidence="4">The sequence shown here is derived from an EMBL/GenBank/DDBJ whole genome shotgun (WGS) entry which is preliminary data.</text>
</comment>
<dbReference type="AlphaFoldDB" id="A0AAV9ZJF4"/>
<dbReference type="InterPro" id="IPR011989">
    <property type="entry name" value="ARM-like"/>
</dbReference>
<accession>A0AAV9ZJF4</accession>
<dbReference type="SMART" id="SM00025">
    <property type="entry name" value="Pumilio"/>
    <property type="match status" value="5"/>
</dbReference>
<keyword evidence="5" id="KW-1185">Reference proteome</keyword>
<dbReference type="PANTHER" id="PTHR12537">
    <property type="entry name" value="RNA BINDING PROTEIN PUMILIO-RELATED"/>
    <property type="match status" value="1"/>
</dbReference>
<protein>
    <submittedName>
        <fullName evidence="4">Armadillo-type protein</fullName>
    </submittedName>
</protein>
<dbReference type="GO" id="GO:0003729">
    <property type="term" value="F:mRNA binding"/>
    <property type="evidence" value="ECO:0007669"/>
    <property type="project" value="TreeGrafter"/>
</dbReference>
<dbReference type="PROSITE" id="PS50302">
    <property type="entry name" value="PUM"/>
    <property type="match status" value="1"/>
</dbReference>
<evidence type="ECO:0000256" key="2">
    <source>
        <dbReference type="PROSITE-ProRule" id="PRU00317"/>
    </source>
</evidence>
<dbReference type="PANTHER" id="PTHR12537:SF13">
    <property type="entry name" value="PUMILIO HOMOLOGY DOMAIN FAMILY MEMBER 4"/>
    <property type="match status" value="1"/>
</dbReference>